<evidence type="ECO:0000313" key="5">
    <source>
        <dbReference type="Proteomes" id="UP000663440"/>
    </source>
</evidence>
<dbReference type="InterPro" id="IPR045619">
    <property type="entry name" value="DUF6443"/>
</dbReference>
<dbReference type="InterPro" id="IPR050708">
    <property type="entry name" value="T6SS_VgrG/RHS"/>
</dbReference>
<feature type="compositionally biased region" description="Basic and acidic residues" evidence="1">
    <location>
        <begin position="1047"/>
        <end position="1058"/>
    </location>
</feature>
<evidence type="ECO:0000256" key="2">
    <source>
        <dbReference type="SAM" id="SignalP"/>
    </source>
</evidence>
<sequence length="1181" mass="130708">MRNILKNIHISLLLVFISFKAIAQVPATITKSNYTVTGTETLIATQSITLQPTTVIQSGSTFLATVNADSYIALNFSNENYIFTRTFQTPMTAASGISSNKDVVESIAYFDGLGRPIQNIAIKASPSKQDIVTHISYDGFGRQDKDYLPFMPTTGTIASYRTGADTSTNTYYIANYPADINSTTPNPFSQTKFEDSPLNRAVMQGAPGSPWGISSGHEIKTDYAANTAAENVKLFTAVTTWNASQGVYDISLGNSAASTYYGANQLYKTVIKNENWTSGTNNTTEEFKDKEGRVILKKTYGNSMVNQVLTNTSHETYYVYDMYGNLTYVIPPKADGAVSATVLNDLCYQYKYDDKNRLVEKKLPGKDWEYIVYDKLDRPILTQDANLRLANKWLFTKYDAFGRPVYTGDYVNTTQVTRAAVQGLANAAATIFESKVTTSLTINATSVNYSNNAFPNTGLDLFTITYYDDYNNIDLDGGTSLQSYGVTPITNAKGLNTCSKIRVLGTSSWITNVNYYDAKGRPIYNYSKNNYLTVTATVKSKLDFIGKPTETTSTHKKGTDAQITLVDVFEYDHMGRLLTQKQTINSQAQEVIVENAYDNLGQLITKGVGGKITQSRLQSIDYTYNVRGWLRGINNVNTLGSKLFAFQINYNTPTSGTALFNGNISQTFWKTANTDSSLKNYTYAYDNLNRLTQATDNSAINAGRYNESLSYDKNGNIMSILRLGNTNVTATTFGTMDNLTYTYDTGNKLTKVEDTSGSTEGFNNGSSTTIEYTYDSNGNMKTDANKKITAVSYNHLNLPTSVTINGGTINYVYDASGTKQRKTVSTGSSTDYAGSFVYENNILKQFSQPEGYIVYNAGIYSYIYQYKDHLGNIRLSYQDKDNNGSVNSSEIVQENNYYAFGLTQKGYNGAINGTDNKYKYNGKELQDESIGGNQLNLYDYGARNYDPALGRWMNIDPLAEQSRRWSPYNYTYNNPNYFIDPDGMLVDTSKIKDEGKDDGSSMGKYIEEQAEISNEINKSFKAYLESLKDNKNDESDEKDSNEEDDDQKGKKVTKESAGIKKGDTAETMVAKILKAMKTGDYIDGGDLNFLNPQIGLVLDEATMGANGELNVERTFAGRVAGIGSDAKLTLKAGTLNGMKGFNFKLSGVSEGIKKKIYTSGFINDNKLYVHEKGKLYVVPIN</sequence>
<evidence type="ECO:0000259" key="3">
    <source>
        <dbReference type="Pfam" id="PF20041"/>
    </source>
</evidence>
<evidence type="ECO:0000256" key="1">
    <source>
        <dbReference type="SAM" id="MobiDB-lite"/>
    </source>
</evidence>
<dbReference type="Gene3D" id="2.180.10.10">
    <property type="entry name" value="RHS repeat-associated core"/>
    <property type="match status" value="1"/>
</dbReference>
<dbReference type="PANTHER" id="PTHR32305">
    <property type="match status" value="1"/>
</dbReference>
<feature type="chain" id="PRO_5045147929" evidence="2">
    <location>
        <begin position="24"/>
        <end position="1181"/>
    </location>
</feature>
<accession>A0ABX7QBG6</accession>
<keyword evidence="2" id="KW-0732">Signal</keyword>
<dbReference type="NCBIfam" id="TIGR03696">
    <property type="entry name" value="Rhs_assc_core"/>
    <property type="match status" value="1"/>
</dbReference>
<protein>
    <submittedName>
        <fullName evidence="4">RHS repeat protein</fullName>
    </submittedName>
</protein>
<dbReference type="InterPro" id="IPR022385">
    <property type="entry name" value="Rhs_assc_core"/>
</dbReference>
<name>A0ABX7QBG6_9FLAO</name>
<feature type="compositionally biased region" description="Acidic residues" evidence="1">
    <location>
        <begin position="1034"/>
        <end position="1046"/>
    </location>
</feature>
<dbReference type="EMBL" id="CP071448">
    <property type="protein sequence ID" value="QSW87973.1"/>
    <property type="molecule type" value="Genomic_DNA"/>
</dbReference>
<proteinExistence type="predicted"/>
<feature type="region of interest" description="Disordered" evidence="1">
    <location>
        <begin position="1029"/>
        <end position="1058"/>
    </location>
</feature>
<gene>
    <name evidence="4" type="ORF">J0383_17065</name>
</gene>
<dbReference type="Proteomes" id="UP000663440">
    <property type="component" value="Chromosome"/>
</dbReference>
<dbReference type="RefSeq" id="WP_207295182.1">
    <property type="nucleotide sequence ID" value="NZ_CP071448.1"/>
</dbReference>
<feature type="signal peptide" evidence="2">
    <location>
        <begin position="1"/>
        <end position="23"/>
    </location>
</feature>
<feature type="domain" description="DUF6443" evidence="3">
    <location>
        <begin position="84"/>
        <end position="224"/>
    </location>
</feature>
<keyword evidence="5" id="KW-1185">Reference proteome</keyword>
<evidence type="ECO:0000313" key="4">
    <source>
        <dbReference type="EMBL" id="QSW87973.1"/>
    </source>
</evidence>
<dbReference type="PANTHER" id="PTHR32305:SF15">
    <property type="entry name" value="PROTEIN RHSA-RELATED"/>
    <property type="match status" value="1"/>
</dbReference>
<reference evidence="4 5" key="1">
    <citation type="submission" date="2021-03" db="EMBL/GenBank/DDBJ databases">
        <title>Flavobacterium kribbensis sp. nov, an endophytic bacteria, isolated from soybean.</title>
        <authorList>
            <person name="Lee J."/>
            <person name="Seo J."/>
        </authorList>
    </citation>
    <scope>NUCLEOTIDE SEQUENCE [LARGE SCALE GENOMIC DNA]</scope>
    <source>
        <strain evidence="4 5">BB8</strain>
    </source>
</reference>
<dbReference type="Pfam" id="PF20041">
    <property type="entry name" value="DUF6443"/>
    <property type="match status" value="1"/>
</dbReference>
<organism evidence="4 5">
    <name type="scientific">Flavobacterium endoglycinae</name>
    <dbReference type="NCBI Taxonomy" id="2816357"/>
    <lineage>
        <taxon>Bacteria</taxon>
        <taxon>Pseudomonadati</taxon>
        <taxon>Bacteroidota</taxon>
        <taxon>Flavobacteriia</taxon>
        <taxon>Flavobacteriales</taxon>
        <taxon>Flavobacteriaceae</taxon>
        <taxon>Flavobacterium</taxon>
    </lineage>
</organism>